<dbReference type="Proteomes" id="UP000031189">
    <property type="component" value="Unassembled WGS sequence"/>
</dbReference>
<dbReference type="Pfam" id="PF01614">
    <property type="entry name" value="IclR_C"/>
    <property type="match status" value="1"/>
</dbReference>
<dbReference type="InterPro" id="IPR050707">
    <property type="entry name" value="HTH_MetabolicPath_Reg"/>
</dbReference>
<dbReference type="PANTHER" id="PTHR30136">
    <property type="entry name" value="HELIX-TURN-HELIX TRANSCRIPTIONAL REGULATOR, ICLR FAMILY"/>
    <property type="match status" value="1"/>
</dbReference>
<gene>
    <name evidence="6" type="ORF">QX51_09865</name>
</gene>
<evidence type="ECO:0000259" key="5">
    <source>
        <dbReference type="PROSITE" id="PS51078"/>
    </source>
</evidence>
<evidence type="ECO:0000256" key="1">
    <source>
        <dbReference type="ARBA" id="ARBA00023015"/>
    </source>
</evidence>
<keyword evidence="7" id="KW-1185">Reference proteome</keyword>
<dbReference type="PANTHER" id="PTHR30136:SF35">
    <property type="entry name" value="HTH-TYPE TRANSCRIPTIONAL REGULATOR RV1719"/>
    <property type="match status" value="1"/>
</dbReference>
<evidence type="ECO:0000313" key="7">
    <source>
        <dbReference type="Proteomes" id="UP000031189"/>
    </source>
</evidence>
<dbReference type="InterPro" id="IPR036388">
    <property type="entry name" value="WH-like_DNA-bd_sf"/>
</dbReference>
<dbReference type="PROSITE" id="PS51077">
    <property type="entry name" value="HTH_ICLR"/>
    <property type="match status" value="1"/>
</dbReference>
<evidence type="ECO:0008006" key="8">
    <source>
        <dbReference type="Google" id="ProtNLM"/>
    </source>
</evidence>
<dbReference type="RefSeq" id="WP_039679750.1">
    <property type="nucleotide sequence ID" value="NZ_JAWGXO010000005.1"/>
</dbReference>
<dbReference type="InterPro" id="IPR014757">
    <property type="entry name" value="Tscrpt_reg_IclR_C"/>
</dbReference>
<feature type="domain" description="IclR-ED" evidence="5">
    <location>
        <begin position="71"/>
        <end position="250"/>
    </location>
</feature>
<dbReference type="Gene3D" id="1.10.10.10">
    <property type="entry name" value="Winged helix-like DNA-binding domain superfamily/Winged helix DNA-binding domain"/>
    <property type="match status" value="1"/>
</dbReference>
<dbReference type="InterPro" id="IPR036390">
    <property type="entry name" value="WH_DNA-bd_sf"/>
</dbReference>
<dbReference type="AlphaFoldDB" id="A0A0B3VWZ4"/>
<evidence type="ECO:0000256" key="2">
    <source>
        <dbReference type="ARBA" id="ARBA00023125"/>
    </source>
</evidence>
<dbReference type="GO" id="GO:0003700">
    <property type="term" value="F:DNA-binding transcription factor activity"/>
    <property type="evidence" value="ECO:0007669"/>
    <property type="project" value="TreeGrafter"/>
</dbReference>
<evidence type="ECO:0000259" key="4">
    <source>
        <dbReference type="PROSITE" id="PS51077"/>
    </source>
</evidence>
<reference evidence="6 7" key="1">
    <citation type="submission" date="2014-12" db="EMBL/GenBank/DDBJ databases">
        <title>Draft genome sequence of Terrisporobacter sp. 08-306576, isolated from the blood culture of a bacteremia patient.</title>
        <authorList>
            <person name="Lund L.C."/>
            <person name="Sydenham T.V."/>
            <person name="Hogh S.V."/>
            <person name="Skov M.N."/>
            <person name="Kemp M."/>
            <person name="Justesen U.S."/>
        </authorList>
    </citation>
    <scope>NUCLEOTIDE SEQUENCE [LARGE SCALE GENOMIC DNA]</scope>
    <source>
        <strain evidence="6 7">08-306576</strain>
    </source>
</reference>
<name>A0A0B3VWZ4_9FIRM</name>
<organism evidence="6 7">
    <name type="scientific">Terrisporobacter othiniensis</name>
    <dbReference type="NCBI Taxonomy" id="1577792"/>
    <lineage>
        <taxon>Bacteria</taxon>
        <taxon>Bacillati</taxon>
        <taxon>Bacillota</taxon>
        <taxon>Clostridia</taxon>
        <taxon>Peptostreptococcales</taxon>
        <taxon>Peptostreptococcaceae</taxon>
        <taxon>Terrisporobacter</taxon>
    </lineage>
</organism>
<sequence length="254" mass="29321">MEEENRYLIKSLMKSFEVLELVVKNERMSLKEINDITNLGKSTIHRILATFKEMNYIDQSKEDNTYYATIKIFELGNSVTDKMPIKKIAKPYLQRLYDECNETVNLAVVTGDNIIYLDKIMTKEPLRIDLEVGKKVPIYCSSLGKAILAYSNRRDFTSINFEKFTEKTIVGSEELIKELEDIKLNGYAFDDEEYIEYLSCLAVPIKSKDGSAIASISIATPTIRLNDERKEQFIKYLKYYASCIEGELARSYIL</sequence>
<dbReference type="InterPro" id="IPR029016">
    <property type="entry name" value="GAF-like_dom_sf"/>
</dbReference>
<dbReference type="PROSITE" id="PS51078">
    <property type="entry name" value="ICLR_ED"/>
    <property type="match status" value="1"/>
</dbReference>
<dbReference type="SUPFAM" id="SSF55781">
    <property type="entry name" value="GAF domain-like"/>
    <property type="match status" value="1"/>
</dbReference>
<keyword evidence="1" id="KW-0805">Transcription regulation</keyword>
<dbReference type="SUPFAM" id="SSF46785">
    <property type="entry name" value="Winged helix' DNA-binding domain"/>
    <property type="match status" value="1"/>
</dbReference>
<dbReference type="InterPro" id="IPR005471">
    <property type="entry name" value="Tscrpt_reg_IclR_N"/>
</dbReference>
<feature type="domain" description="HTH iclR-type" evidence="4">
    <location>
        <begin position="9"/>
        <end position="70"/>
    </location>
</feature>
<dbReference type="GO" id="GO:0045892">
    <property type="term" value="P:negative regulation of DNA-templated transcription"/>
    <property type="evidence" value="ECO:0007669"/>
    <property type="project" value="TreeGrafter"/>
</dbReference>
<dbReference type="EMBL" id="JWHR01000091">
    <property type="protein sequence ID" value="KHS57124.1"/>
    <property type="molecule type" value="Genomic_DNA"/>
</dbReference>
<dbReference type="OrthoDB" id="9791752at2"/>
<dbReference type="Gene3D" id="3.30.450.40">
    <property type="match status" value="1"/>
</dbReference>
<keyword evidence="3" id="KW-0804">Transcription</keyword>
<comment type="caution">
    <text evidence="6">The sequence shown here is derived from an EMBL/GenBank/DDBJ whole genome shotgun (WGS) entry which is preliminary data.</text>
</comment>
<dbReference type="SMART" id="SM00346">
    <property type="entry name" value="HTH_ICLR"/>
    <property type="match status" value="1"/>
</dbReference>
<dbReference type="Pfam" id="PF09339">
    <property type="entry name" value="HTH_IclR"/>
    <property type="match status" value="1"/>
</dbReference>
<dbReference type="GO" id="GO:0003677">
    <property type="term" value="F:DNA binding"/>
    <property type="evidence" value="ECO:0007669"/>
    <property type="project" value="UniProtKB-KW"/>
</dbReference>
<dbReference type="STRING" id="1577792.QX51_09865"/>
<proteinExistence type="predicted"/>
<keyword evidence="2" id="KW-0238">DNA-binding</keyword>
<evidence type="ECO:0000256" key="3">
    <source>
        <dbReference type="ARBA" id="ARBA00023163"/>
    </source>
</evidence>
<evidence type="ECO:0000313" key="6">
    <source>
        <dbReference type="EMBL" id="KHS57124.1"/>
    </source>
</evidence>
<protein>
    <recommendedName>
        <fullName evidence="8">IclR family transcriptional regulator</fullName>
    </recommendedName>
</protein>
<accession>A0A0B3VWZ4</accession>